<dbReference type="AlphaFoldDB" id="A0A158L6A9"/>
<comment type="caution">
    <text evidence="2">The sequence shown here is derived from an EMBL/GenBank/DDBJ whole genome shotgun (WGS) entry which is preliminary data.</text>
</comment>
<keyword evidence="3" id="KW-1185">Reference proteome</keyword>
<proteinExistence type="predicted"/>
<accession>A0A158L6A9</accession>
<reference evidence="2" key="1">
    <citation type="submission" date="2016-01" db="EMBL/GenBank/DDBJ databases">
        <authorList>
            <person name="Peeters C."/>
        </authorList>
    </citation>
    <scope>NUCLEOTIDE SEQUENCE [LARGE SCALE GENOMIC DNA]</scope>
    <source>
        <strain evidence="2">LMG 22937</strain>
    </source>
</reference>
<sequence length="69" mass="7600">MCAKVSLHCLTRLDSRPISRGRTRAMIAGHPPVLMQKRPGVGAQYEIAGHSPQRQPFKRVAATPLRPIS</sequence>
<name>A0A158L6A9_9BURK</name>
<dbReference type="Proteomes" id="UP000054925">
    <property type="component" value="Unassembled WGS sequence"/>
</dbReference>
<evidence type="ECO:0000256" key="1">
    <source>
        <dbReference type="SAM" id="MobiDB-lite"/>
    </source>
</evidence>
<evidence type="ECO:0000313" key="2">
    <source>
        <dbReference type="EMBL" id="SAL88887.1"/>
    </source>
</evidence>
<organism evidence="2 3">
    <name type="scientific">Caballeronia terrestris</name>
    <dbReference type="NCBI Taxonomy" id="1226301"/>
    <lineage>
        <taxon>Bacteria</taxon>
        <taxon>Pseudomonadati</taxon>
        <taxon>Pseudomonadota</taxon>
        <taxon>Betaproteobacteria</taxon>
        <taxon>Burkholderiales</taxon>
        <taxon>Burkholderiaceae</taxon>
        <taxon>Caballeronia</taxon>
    </lineage>
</organism>
<dbReference type="EMBL" id="FCOL02000624">
    <property type="protein sequence ID" value="SAL88887.1"/>
    <property type="molecule type" value="Genomic_DNA"/>
</dbReference>
<evidence type="ECO:0000313" key="3">
    <source>
        <dbReference type="Proteomes" id="UP000054925"/>
    </source>
</evidence>
<protein>
    <submittedName>
        <fullName evidence="2">Uncharacterized protein</fullName>
    </submittedName>
</protein>
<gene>
    <name evidence="2" type="ORF">AWB67_07676</name>
</gene>
<feature type="region of interest" description="Disordered" evidence="1">
    <location>
        <begin position="49"/>
        <end position="69"/>
    </location>
</feature>